<feature type="region of interest" description="Disordered" evidence="1">
    <location>
        <begin position="306"/>
        <end position="333"/>
    </location>
</feature>
<dbReference type="Proteomes" id="UP000504637">
    <property type="component" value="Unplaced"/>
</dbReference>
<gene>
    <name evidence="3" type="ORF">K489DRAFT_373122</name>
</gene>
<proteinExistence type="predicted"/>
<reference evidence="3" key="1">
    <citation type="submission" date="2020-01" db="EMBL/GenBank/DDBJ databases">
        <authorList>
            <consortium name="DOE Joint Genome Institute"/>
            <person name="Haridas S."/>
            <person name="Albert R."/>
            <person name="Binder M."/>
            <person name="Bloem J."/>
            <person name="Labutti K."/>
            <person name="Salamov A."/>
            <person name="Andreopoulos B."/>
            <person name="Baker S.E."/>
            <person name="Barry K."/>
            <person name="Bills G."/>
            <person name="Bluhm B.H."/>
            <person name="Cannon C."/>
            <person name="Castanera R."/>
            <person name="Culley D.E."/>
            <person name="Daum C."/>
            <person name="Ezra D."/>
            <person name="Gonzalez J.B."/>
            <person name="Henrissat B."/>
            <person name="Kuo A."/>
            <person name="Liang C."/>
            <person name="Lipzen A."/>
            <person name="Lutzoni F."/>
            <person name="Magnuson J."/>
            <person name="Mondo S."/>
            <person name="Nolan M."/>
            <person name="Ohm R."/>
            <person name="Pangilinan J."/>
            <person name="Park H.-J."/>
            <person name="Ramirez L."/>
            <person name="Alfaro M."/>
            <person name="Sun H."/>
            <person name="Tritt A."/>
            <person name="Yoshinaga Y."/>
            <person name="Zwiers L.-H."/>
            <person name="Turgeon B.G."/>
            <person name="Goodwin S.B."/>
            <person name="Spatafora J.W."/>
            <person name="Crous P.W."/>
            <person name="Grigoriev I.V."/>
        </authorList>
    </citation>
    <scope>NUCLEOTIDE SEQUENCE</scope>
    <source>
        <strain evidence="3">CBS 342.82</strain>
    </source>
</reference>
<feature type="region of interest" description="Disordered" evidence="1">
    <location>
        <begin position="207"/>
        <end position="240"/>
    </location>
</feature>
<reference evidence="3" key="2">
    <citation type="submission" date="2020-04" db="EMBL/GenBank/DDBJ databases">
        <authorList>
            <consortium name="NCBI Genome Project"/>
        </authorList>
    </citation>
    <scope>NUCLEOTIDE SEQUENCE</scope>
    <source>
        <strain evidence="3">CBS 342.82</strain>
    </source>
</reference>
<feature type="compositionally biased region" description="Low complexity" evidence="1">
    <location>
        <begin position="316"/>
        <end position="333"/>
    </location>
</feature>
<dbReference type="GeneID" id="54361197"/>
<evidence type="ECO:0000313" key="2">
    <source>
        <dbReference type="Proteomes" id="UP000504637"/>
    </source>
</evidence>
<organism evidence="3">
    <name type="scientific">Dissoconium aciculare CBS 342.82</name>
    <dbReference type="NCBI Taxonomy" id="1314786"/>
    <lineage>
        <taxon>Eukaryota</taxon>
        <taxon>Fungi</taxon>
        <taxon>Dikarya</taxon>
        <taxon>Ascomycota</taxon>
        <taxon>Pezizomycotina</taxon>
        <taxon>Dothideomycetes</taxon>
        <taxon>Dothideomycetidae</taxon>
        <taxon>Mycosphaerellales</taxon>
        <taxon>Dissoconiaceae</taxon>
        <taxon>Dissoconium</taxon>
    </lineage>
</organism>
<evidence type="ECO:0000256" key="1">
    <source>
        <dbReference type="SAM" id="MobiDB-lite"/>
    </source>
</evidence>
<evidence type="ECO:0008006" key="4">
    <source>
        <dbReference type="Google" id="ProtNLM"/>
    </source>
</evidence>
<feature type="region of interest" description="Disordered" evidence="1">
    <location>
        <begin position="119"/>
        <end position="161"/>
    </location>
</feature>
<evidence type="ECO:0000313" key="3">
    <source>
        <dbReference type="RefSeq" id="XP_033456935.1"/>
    </source>
</evidence>
<dbReference type="AlphaFoldDB" id="A0A6J3LX70"/>
<dbReference type="RefSeq" id="XP_033456935.1">
    <property type="nucleotide sequence ID" value="XM_033603397.1"/>
</dbReference>
<sequence>MLLLSTPDNDALEPLAGKAILSFLHLPIEIQDLILRFAVTEDHPIIMDSSFISPNGVTVEQSRPSKPLNGQAHQRAASRHPTILPPITLVNRRLRNRSLPFFYRHNTFVLVIRHTEAAHRQHHLTSPPPARSTQPSHIKDKSPPETYRPSSPLHSRPPLPDIPSIRFIRQIETDAVMRRNLHHIRIRHIFRRVDFEVEFECFVPKSSNVPPSAPPIPPPAPPPSSPSSPPRPIHDPDHNGSLNYRITRVLPHSADGWVYGYVRRARLFLMLYNRPDRGRARGEAGPAGGYSTGQGAAETGNALEMRSADGDRPGASTSPSSSSSSSSSFSFSSTPWRKLVDVKGLVRYDWNVR</sequence>
<reference evidence="3" key="3">
    <citation type="submission" date="2025-08" db="UniProtKB">
        <authorList>
            <consortium name="RefSeq"/>
        </authorList>
    </citation>
    <scope>IDENTIFICATION</scope>
    <source>
        <strain evidence="3">CBS 342.82</strain>
    </source>
</reference>
<feature type="region of interest" description="Disordered" evidence="1">
    <location>
        <begin position="57"/>
        <end position="80"/>
    </location>
</feature>
<protein>
    <recommendedName>
        <fullName evidence="4">F-box domain-containing protein</fullName>
    </recommendedName>
</protein>
<name>A0A6J3LX70_9PEZI</name>
<keyword evidence="2" id="KW-1185">Reference proteome</keyword>
<accession>A0A6J3LX70</accession>
<feature type="compositionally biased region" description="Pro residues" evidence="1">
    <location>
        <begin position="211"/>
        <end position="231"/>
    </location>
</feature>